<protein>
    <submittedName>
        <fullName evidence="1">Uncharacterized protein</fullName>
    </submittedName>
</protein>
<gene>
    <name evidence="1" type="ORF">LEP1GSC161_3218</name>
</gene>
<name>M6VRJ8_9LEPT</name>
<reference evidence="1 2" key="1">
    <citation type="submission" date="2013-01" db="EMBL/GenBank/DDBJ databases">
        <authorList>
            <person name="Harkins D.M."/>
            <person name="Durkin A.S."/>
            <person name="Brinkac L.M."/>
            <person name="Haft D.H."/>
            <person name="Selengut J.D."/>
            <person name="Sanka R."/>
            <person name="DePew J."/>
            <person name="Purushe J."/>
            <person name="Matthias M.A."/>
            <person name="Vinetz J.M."/>
            <person name="Sutton G.G."/>
            <person name="Nierman W.C."/>
            <person name="Fouts D.E."/>
        </authorList>
    </citation>
    <scope>NUCLEOTIDE SEQUENCE [LARGE SCALE GENOMIC DNA]</scope>
    <source>
        <strain evidence="1 2">CBC1416</strain>
    </source>
</reference>
<dbReference type="Proteomes" id="UP000012149">
    <property type="component" value="Unassembled WGS sequence"/>
</dbReference>
<accession>M6VRJ8</accession>
<evidence type="ECO:0000313" key="1">
    <source>
        <dbReference type="EMBL" id="EMO59415.1"/>
    </source>
</evidence>
<sequence>MDELGDLIGLLSRKLIQMEMADLSSSEREYAQLPESFLETEFPSLYFNTSKDKNRSLF</sequence>
<organism evidence="1 2">
    <name type="scientific">Leptospira santarosai str. CBC1416</name>
    <dbReference type="NCBI Taxonomy" id="1193059"/>
    <lineage>
        <taxon>Bacteria</taxon>
        <taxon>Pseudomonadati</taxon>
        <taxon>Spirochaetota</taxon>
        <taxon>Spirochaetia</taxon>
        <taxon>Leptospirales</taxon>
        <taxon>Leptospiraceae</taxon>
        <taxon>Leptospira</taxon>
    </lineage>
</organism>
<comment type="caution">
    <text evidence="1">The sequence shown here is derived from an EMBL/GenBank/DDBJ whole genome shotgun (WGS) entry which is preliminary data.</text>
</comment>
<dbReference type="EMBL" id="AKWE02000031">
    <property type="protein sequence ID" value="EMO59415.1"/>
    <property type="molecule type" value="Genomic_DNA"/>
</dbReference>
<proteinExistence type="predicted"/>
<dbReference type="AlphaFoldDB" id="M6VRJ8"/>
<evidence type="ECO:0000313" key="2">
    <source>
        <dbReference type="Proteomes" id="UP000012149"/>
    </source>
</evidence>